<keyword evidence="3" id="KW-1185">Reference proteome</keyword>
<sequence>MIKKVLATAAVAASVVGMGASTAMAAGNDGGSANIIGNQSKQSIGSNSTGGYMSPNFGLINGGVLHCFDVQKVEAQVPIGALIGVPIAVQDVLGNPIANQTCTQNSVQQKGDDALSHILGEVLSQNGNVGG</sequence>
<evidence type="ECO:0000313" key="2">
    <source>
        <dbReference type="EMBL" id="KKZ69133.1"/>
    </source>
</evidence>
<gene>
    <name evidence="2" type="ORF">VO63_35795</name>
</gene>
<dbReference type="Proteomes" id="UP000265325">
    <property type="component" value="Unassembled WGS sequence"/>
</dbReference>
<organism evidence="2 3">
    <name type="scientific">Streptomyces showdoensis</name>
    <dbReference type="NCBI Taxonomy" id="68268"/>
    <lineage>
        <taxon>Bacteria</taxon>
        <taxon>Bacillati</taxon>
        <taxon>Actinomycetota</taxon>
        <taxon>Actinomycetes</taxon>
        <taxon>Kitasatosporales</taxon>
        <taxon>Streptomycetaceae</taxon>
        <taxon>Streptomyces</taxon>
    </lineage>
</organism>
<dbReference type="Pfam" id="PF25848">
    <property type="entry name" value="Rodlin"/>
    <property type="match status" value="1"/>
</dbReference>
<reference evidence="2 3" key="1">
    <citation type="submission" date="2015-05" db="EMBL/GenBank/DDBJ databases">
        <title>Draft Genome assembly of Streptomyces showdoensis.</title>
        <authorList>
            <person name="Thapa K.K."/>
            <person name="Metsa-Ketela M."/>
        </authorList>
    </citation>
    <scope>NUCLEOTIDE SEQUENCE [LARGE SCALE GENOMIC DNA]</scope>
    <source>
        <strain evidence="2 3">ATCC 15227</strain>
    </source>
</reference>
<protein>
    <recommendedName>
        <fullName evidence="4">RdlA protein</fullName>
    </recommendedName>
</protein>
<dbReference type="RefSeq" id="WP_046912337.1">
    <property type="nucleotide sequence ID" value="NZ_BAAAXG010000026.1"/>
</dbReference>
<evidence type="ECO:0000313" key="3">
    <source>
        <dbReference type="Proteomes" id="UP000265325"/>
    </source>
</evidence>
<keyword evidence="1" id="KW-0732">Signal</keyword>
<name>A0A2P2GCG6_STREW</name>
<dbReference type="NCBIfam" id="NF041022">
    <property type="entry name" value="rodlin_AB"/>
    <property type="match status" value="1"/>
</dbReference>
<feature type="chain" id="PRO_5015120493" description="RdlA protein" evidence="1">
    <location>
        <begin position="26"/>
        <end position="131"/>
    </location>
</feature>
<evidence type="ECO:0008006" key="4">
    <source>
        <dbReference type="Google" id="ProtNLM"/>
    </source>
</evidence>
<feature type="signal peptide" evidence="1">
    <location>
        <begin position="1"/>
        <end position="25"/>
    </location>
</feature>
<dbReference type="AlphaFoldDB" id="A0A2P2GCG6"/>
<comment type="caution">
    <text evidence="2">The sequence shown here is derived from an EMBL/GenBank/DDBJ whole genome shotgun (WGS) entry which is preliminary data.</text>
</comment>
<evidence type="ECO:0000256" key="1">
    <source>
        <dbReference type="SAM" id="SignalP"/>
    </source>
</evidence>
<accession>A0A2P2GCG6</accession>
<dbReference type="OrthoDB" id="4328869at2"/>
<dbReference type="EMBL" id="LAQS01000111">
    <property type="protein sequence ID" value="KKZ69133.1"/>
    <property type="molecule type" value="Genomic_DNA"/>
</dbReference>
<proteinExistence type="predicted"/>
<dbReference type="InterPro" id="IPR047736">
    <property type="entry name" value="RdlA/B-like"/>
</dbReference>